<feature type="transmembrane region" description="Helical" evidence="1">
    <location>
        <begin position="9"/>
        <end position="29"/>
    </location>
</feature>
<dbReference type="InterPro" id="IPR045584">
    <property type="entry name" value="Pilin-like"/>
</dbReference>
<evidence type="ECO:0000313" key="2">
    <source>
        <dbReference type="EMBL" id="MFC4159811.1"/>
    </source>
</evidence>
<dbReference type="Gene3D" id="3.30.700.10">
    <property type="entry name" value="Glycoprotein, Type 4 Pilin"/>
    <property type="match status" value="1"/>
</dbReference>
<comment type="caution">
    <text evidence="2">The sequence shown here is derived from an EMBL/GenBank/DDBJ whole genome shotgun (WGS) entry which is preliminary data.</text>
</comment>
<name>A0ABV8MS96_9NEIS</name>
<keyword evidence="3" id="KW-1185">Reference proteome</keyword>
<keyword evidence="1" id="KW-0812">Transmembrane</keyword>
<sequence>MRQSTQRGFTLIELAMVLVIIGLLVGGVLKGRELIDSARLRNIIGDFDGIAAAVQVYRERYRALPGDDPGATESRGWAALACNGSGCDGLIGSAGQTPFGAEGETLNAWRGLRYAQLLTGDPAATGATALPEHAGGGRIGIGRGLFGWGSAQHSVCLDNLPGKLAAALDLQLDDGRNHSGSVRAAGTTAAIQPDSQPYSENGTAYVLCRLL</sequence>
<dbReference type="NCBIfam" id="TIGR02532">
    <property type="entry name" value="IV_pilin_GFxxxE"/>
    <property type="match status" value="1"/>
</dbReference>
<dbReference type="PROSITE" id="PS00409">
    <property type="entry name" value="PROKAR_NTER_METHYL"/>
    <property type="match status" value="1"/>
</dbReference>
<evidence type="ECO:0000256" key="1">
    <source>
        <dbReference type="SAM" id="Phobius"/>
    </source>
</evidence>
<dbReference type="InterPro" id="IPR012902">
    <property type="entry name" value="N_methyl_site"/>
</dbReference>
<accession>A0ABV8MS96</accession>
<reference evidence="3" key="1">
    <citation type="journal article" date="2019" name="Int. J. Syst. Evol. Microbiol.">
        <title>The Global Catalogue of Microorganisms (GCM) 10K type strain sequencing project: providing services to taxonomists for standard genome sequencing and annotation.</title>
        <authorList>
            <consortium name="The Broad Institute Genomics Platform"/>
            <consortium name="The Broad Institute Genome Sequencing Center for Infectious Disease"/>
            <person name="Wu L."/>
            <person name="Ma J."/>
        </authorList>
    </citation>
    <scope>NUCLEOTIDE SEQUENCE [LARGE SCALE GENOMIC DNA]</scope>
    <source>
        <strain evidence="3">LMG 29894</strain>
    </source>
</reference>
<keyword evidence="1" id="KW-0472">Membrane</keyword>
<proteinExistence type="predicted"/>
<dbReference type="EMBL" id="JBHSBU010000001">
    <property type="protein sequence ID" value="MFC4159811.1"/>
    <property type="molecule type" value="Genomic_DNA"/>
</dbReference>
<gene>
    <name evidence="2" type="ORF">ACFOW7_10685</name>
</gene>
<dbReference type="Proteomes" id="UP001595791">
    <property type="component" value="Unassembled WGS sequence"/>
</dbReference>
<dbReference type="SUPFAM" id="SSF54523">
    <property type="entry name" value="Pili subunits"/>
    <property type="match status" value="1"/>
</dbReference>
<organism evidence="2 3">
    <name type="scientific">Chitinimonas lacunae</name>
    <dbReference type="NCBI Taxonomy" id="1963018"/>
    <lineage>
        <taxon>Bacteria</taxon>
        <taxon>Pseudomonadati</taxon>
        <taxon>Pseudomonadota</taxon>
        <taxon>Betaproteobacteria</taxon>
        <taxon>Neisseriales</taxon>
        <taxon>Chitinibacteraceae</taxon>
        <taxon>Chitinimonas</taxon>
    </lineage>
</organism>
<dbReference type="RefSeq" id="WP_378163968.1">
    <property type="nucleotide sequence ID" value="NZ_JBHSBU010000001.1"/>
</dbReference>
<protein>
    <submittedName>
        <fullName evidence="2">Type II secretion system protein</fullName>
    </submittedName>
</protein>
<keyword evidence="1" id="KW-1133">Transmembrane helix</keyword>
<dbReference type="Pfam" id="PF07963">
    <property type="entry name" value="N_methyl"/>
    <property type="match status" value="1"/>
</dbReference>
<evidence type="ECO:0000313" key="3">
    <source>
        <dbReference type="Proteomes" id="UP001595791"/>
    </source>
</evidence>